<feature type="transmembrane region" description="Helical" evidence="1">
    <location>
        <begin position="70"/>
        <end position="91"/>
    </location>
</feature>
<feature type="transmembrane region" description="Helical" evidence="1">
    <location>
        <begin position="35"/>
        <end position="58"/>
    </location>
</feature>
<keyword evidence="1" id="KW-0472">Membrane</keyword>
<organism evidence="2 3">
    <name type="scientific">Nocardia rhizosphaerae</name>
    <dbReference type="NCBI Taxonomy" id="1691571"/>
    <lineage>
        <taxon>Bacteria</taxon>
        <taxon>Bacillati</taxon>
        <taxon>Actinomycetota</taxon>
        <taxon>Actinomycetes</taxon>
        <taxon>Mycobacteriales</taxon>
        <taxon>Nocardiaceae</taxon>
        <taxon>Nocardia</taxon>
    </lineage>
</organism>
<keyword evidence="1" id="KW-0812">Transmembrane</keyword>
<proteinExistence type="predicted"/>
<dbReference type="RefSeq" id="WP_378553318.1">
    <property type="nucleotide sequence ID" value="NZ_JBHSBA010000015.1"/>
</dbReference>
<feature type="transmembrane region" description="Helical" evidence="1">
    <location>
        <begin position="111"/>
        <end position="132"/>
    </location>
</feature>
<protein>
    <submittedName>
        <fullName evidence="2">Uncharacterized protein</fullName>
    </submittedName>
</protein>
<keyword evidence="1" id="KW-1133">Transmembrane helix</keyword>
<reference evidence="3" key="1">
    <citation type="journal article" date="2019" name="Int. J. Syst. Evol. Microbiol.">
        <title>The Global Catalogue of Microorganisms (GCM) 10K type strain sequencing project: providing services to taxonomists for standard genome sequencing and annotation.</title>
        <authorList>
            <consortium name="The Broad Institute Genomics Platform"/>
            <consortium name="The Broad Institute Genome Sequencing Center for Infectious Disease"/>
            <person name="Wu L."/>
            <person name="Ma J."/>
        </authorList>
    </citation>
    <scope>NUCLEOTIDE SEQUENCE [LARGE SCALE GENOMIC DNA]</scope>
    <source>
        <strain evidence="3">CGMCC 4.7204</strain>
    </source>
</reference>
<comment type="caution">
    <text evidence="2">The sequence shown here is derived from an EMBL/GenBank/DDBJ whole genome shotgun (WGS) entry which is preliminary data.</text>
</comment>
<accession>A0ABV8LA28</accession>
<evidence type="ECO:0000313" key="3">
    <source>
        <dbReference type="Proteomes" id="UP001595767"/>
    </source>
</evidence>
<sequence length="137" mass="14095">MTAVRIVLGLAGLWLAWIGIDLLLGQSRIDLISAGLWFVGAIVLHDGVFAPLCAALGVGGKRLLPPTSAAPVAVGTVCTVTLVLISVPVLGRELAVAANPTVLDRDYPAGLLAAVVVVWVLVGIGTVGWRAATRRRG</sequence>
<evidence type="ECO:0000313" key="2">
    <source>
        <dbReference type="EMBL" id="MFC4127696.1"/>
    </source>
</evidence>
<dbReference type="Proteomes" id="UP001595767">
    <property type="component" value="Unassembled WGS sequence"/>
</dbReference>
<gene>
    <name evidence="2" type="ORF">ACFOW8_22480</name>
</gene>
<name>A0ABV8LA28_9NOCA</name>
<evidence type="ECO:0000256" key="1">
    <source>
        <dbReference type="SAM" id="Phobius"/>
    </source>
</evidence>
<keyword evidence="3" id="KW-1185">Reference proteome</keyword>
<dbReference type="EMBL" id="JBHSBA010000015">
    <property type="protein sequence ID" value="MFC4127696.1"/>
    <property type="molecule type" value="Genomic_DNA"/>
</dbReference>